<dbReference type="EMBL" id="JAAAUQ010000194">
    <property type="protein sequence ID" value="KAF9153139.1"/>
    <property type="molecule type" value="Genomic_DNA"/>
</dbReference>
<comment type="subcellular location">
    <subcellularLocation>
        <location evidence="1">Membrane</location>
        <topology evidence="1">Multi-pass membrane protein</topology>
    </subcellularLocation>
</comment>
<evidence type="ECO:0000256" key="1">
    <source>
        <dbReference type="ARBA" id="ARBA00004141"/>
    </source>
</evidence>
<evidence type="ECO:0000256" key="4">
    <source>
        <dbReference type="SAM" id="Phobius"/>
    </source>
</evidence>
<dbReference type="PANTHER" id="PTHR22914">
    <property type="entry name" value="CHITIN SYNTHASE"/>
    <property type="match status" value="1"/>
</dbReference>
<dbReference type="GO" id="GO:0016020">
    <property type="term" value="C:membrane"/>
    <property type="evidence" value="ECO:0007669"/>
    <property type="project" value="UniProtKB-SubCell"/>
</dbReference>
<keyword evidence="6" id="KW-1185">Reference proteome</keyword>
<proteinExistence type="predicted"/>
<keyword evidence="2 4" id="KW-0812">Transmembrane</keyword>
<dbReference type="PANTHER" id="PTHR22914:SF44">
    <property type="entry name" value="CHITIN SYNTHASE 2"/>
    <property type="match status" value="1"/>
</dbReference>
<feature type="transmembrane region" description="Helical" evidence="4">
    <location>
        <begin position="105"/>
        <end position="125"/>
    </location>
</feature>
<dbReference type="GO" id="GO:0071944">
    <property type="term" value="C:cell periphery"/>
    <property type="evidence" value="ECO:0007669"/>
    <property type="project" value="TreeGrafter"/>
</dbReference>
<evidence type="ECO:0000256" key="3">
    <source>
        <dbReference type="ARBA" id="ARBA00023136"/>
    </source>
</evidence>
<dbReference type="Proteomes" id="UP000748756">
    <property type="component" value="Unassembled WGS sequence"/>
</dbReference>
<keyword evidence="3 4" id="KW-0472">Membrane</keyword>
<feature type="transmembrane region" description="Helical" evidence="4">
    <location>
        <begin position="201"/>
        <end position="222"/>
    </location>
</feature>
<sequence length="272" mass="31106">MREIYLAATITVFICSLGNRPQDSRFIFILVIFLFALIMGLMLYLVGTSVYLAVQPHWGHYDKMLKQLKEPGPFRDTVVSLLSTHGLYIVSSLMHFEPWHILTSFLSYLFLLPAYINILMVYAFCNTHDVSWGTKGDNKAGDLGGATKMIKFEKPNSSEDIGAIYQLNMQELSVRPEHIKSKRDAKTRQEDYYKLFRTRLVLVWMFTNAMLVIVTTSAVTLTRDNTKVKMTAVDKDELFNPYLSFIFWSVACLSAIRFSGSTLYLVLKALFG</sequence>
<organism evidence="5 6">
    <name type="scientific">Linnemannia schmuckeri</name>
    <dbReference type="NCBI Taxonomy" id="64567"/>
    <lineage>
        <taxon>Eukaryota</taxon>
        <taxon>Fungi</taxon>
        <taxon>Fungi incertae sedis</taxon>
        <taxon>Mucoromycota</taxon>
        <taxon>Mortierellomycotina</taxon>
        <taxon>Mortierellomycetes</taxon>
        <taxon>Mortierellales</taxon>
        <taxon>Mortierellaceae</taxon>
        <taxon>Linnemannia</taxon>
    </lineage>
</organism>
<feature type="transmembrane region" description="Helical" evidence="4">
    <location>
        <begin position="28"/>
        <end position="54"/>
    </location>
</feature>
<gene>
    <name evidence="5" type="primary">CHS2_3</name>
    <name evidence="5" type="ORF">BG015_004000</name>
</gene>
<reference evidence="5" key="1">
    <citation type="journal article" date="2020" name="Fungal Divers.">
        <title>Resolving the Mortierellaceae phylogeny through synthesis of multi-gene phylogenetics and phylogenomics.</title>
        <authorList>
            <person name="Vandepol N."/>
            <person name="Liber J."/>
            <person name="Desiro A."/>
            <person name="Na H."/>
            <person name="Kennedy M."/>
            <person name="Barry K."/>
            <person name="Grigoriev I.V."/>
            <person name="Miller A.N."/>
            <person name="O'Donnell K."/>
            <person name="Stajich J.E."/>
            <person name="Bonito G."/>
        </authorList>
    </citation>
    <scope>NUCLEOTIDE SEQUENCE</scope>
    <source>
        <strain evidence="5">NRRL 6426</strain>
    </source>
</reference>
<feature type="transmembrane region" description="Helical" evidence="4">
    <location>
        <begin position="242"/>
        <end position="267"/>
    </location>
</feature>
<dbReference type="GO" id="GO:0004100">
    <property type="term" value="F:chitin synthase activity"/>
    <property type="evidence" value="ECO:0007669"/>
    <property type="project" value="InterPro"/>
</dbReference>
<evidence type="ECO:0000256" key="2">
    <source>
        <dbReference type="ARBA" id="ARBA00022692"/>
    </source>
</evidence>
<dbReference type="AlphaFoldDB" id="A0A9P5S4M6"/>
<protein>
    <submittedName>
        <fullName evidence="5">Chitin synthase, class 2</fullName>
    </submittedName>
</protein>
<dbReference type="OrthoDB" id="26569at2759"/>
<accession>A0A9P5S4M6</accession>
<keyword evidence="4" id="KW-1133">Transmembrane helix</keyword>
<dbReference type="GO" id="GO:0006031">
    <property type="term" value="P:chitin biosynthetic process"/>
    <property type="evidence" value="ECO:0007669"/>
    <property type="project" value="TreeGrafter"/>
</dbReference>
<name>A0A9P5S4M6_9FUNG</name>
<evidence type="ECO:0000313" key="5">
    <source>
        <dbReference type="EMBL" id="KAF9153139.1"/>
    </source>
</evidence>
<dbReference type="InterPro" id="IPR004835">
    <property type="entry name" value="Chitin_synth"/>
</dbReference>
<comment type="caution">
    <text evidence="5">The sequence shown here is derived from an EMBL/GenBank/DDBJ whole genome shotgun (WGS) entry which is preliminary data.</text>
</comment>
<dbReference type="GO" id="GO:0030428">
    <property type="term" value="C:cell septum"/>
    <property type="evidence" value="ECO:0007669"/>
    <property type="project" value="TreeGrafter"/>
</dbReference>
<evidence type="ECO:0000313" key="6">
    <source>
        <dbReference type="Proteomes" id="UP000748756"/>
    </source>
</evidence>